<gene>
    <name evidence="13" type="ORF">HCU73_04055</name>
</gene>
<dbReference type="SUPFAM" id="SSF143631">
    <property type="entry name" value="ApbE-like"/>
    <property type="match status" value="1"/>
</dbReference>
<keyword evidence="14" id="KW-1185">Reference proteome</keyword>
<proteinExistence type="inferred from homology"/>
<keyword evidence="4 10" id="KW-0808">Transferase</keyword>
<evidence type="ECO:0000256" key="4">
    <source>
        <dbReference type="ARBA" id="ARBA00022679"/>
    </source>
</evidence>
<keyword evidence="7 10" id="KW-0460">Magnesium</keyword>
<dbReference type="GO" id="GO:0016740">
    <property type="term" value="F:transferase activity"/>
    <property type="evidence" value="ECO:0007669"/>
    <property type="project" value="UniProtKB-UniRule"/>
</dbReference>
<dbReference type="InterPro" id="IPR024932">
    <property type="entry name" value="ApbE"/>
</dbReference>
<dbReference type="PANTHER" id="PTHR30040:SF2">
    <property type="entry name" value="FAD:PROTEIN FMN TRANSFERASE"/>
    <property type="match status" value="1"/>
</dbReference>
<sequence length="329" mass="33373">MPMTSLPRRHVLGLAAGALTLPALARAGTTGVERIGGPAFGTQWQLVAPGGAGLERLRPAIAALLAEVDAQVSPWRADSEITVVNRGGEGVHPVSPETAHVAQAALALAEASDGHFDPTVGPLVARWGFGPIDGDGPTGWAGLQVEGARIAKARAGLTLDLCGIAKGRALDRVAALARDAGHDSLLLDIGGELLALGRHPSGRPWQVAVEDPRPGHDTPAALLSLTDRAVGTSGLRAQGYALPGGATYGHIIDPATGAPAQGALRSVTVTAPDAMTADGWATALFAAGAADGPALARRHGLSALFLSEDGDTLRAETTGDIPEALIWNS</sequence>
<feature type="chain" id="PRO_5039904850" description="FAD:protein FMN transferase" evidence="12">
    <location>
        <begin position="28"/>
        <end position="329"/>
    </location>
</feature>
<evidence type="ECO:0000256" key="5">
    <source>
        <dbReference type="ARBA" id="ARBA00022723"/>
    </source>
</evidence>
<organism evidence="13 14">
    <name type="scientific">Roseicyclus persicicus</name>
    <dbReference type="NCBI Taxonomy" id="2650661"/>
    <lineage>
        <taxon>Bacteria</taxon>
        <taxon>Pseudomonadati</taxon>
        <taxon>Pseudomonadota</taxon>
        <taxon>Alphaproteobacteria</taxon>
        <taxon>Rhodobacterales</taxon>
        <taxon>Roseobacteraceae</taxon>
        <taxon>Roseicyclus</taxon>
    </lineage>
</organism>
<evidence type="ECO:0000256" key="11">
    <source>
        <dbReference type="PIRSR" id="PIRSR006268-2"/>
    </source>
</evidence>
<dbReference type="Proteomes" id="UP000526408">
    <property type="component" value="Unassembled WGS sequence"/>
</dbReference>
<dbReference type="AlphaFoldDB" id="A0A7X6JXU7"/>
<feature type="binding site" evidence="11">
    <location>
        <position position="278"/>
    </location>
    <ligand>
        <name>Mg(2+)</name>
        <dbReference type="ChEBI" id="CHEBI:18420"/>
    </ligand>
</feature>
<evidence type="ECO:0000256" key="9">
    <source>
        <dbReference type="ARBA" id="ARBA00048540"/>
    </source>
</evidence>
<evidence type="ECO:0000256" key="12">
    <source>
        <dbReference type="SAM" id="SignalP"/>
    </source>
</evidence>
<keyword evidence="5 10" id="KW-0479">Metal-binding</keyword>
<feature type="binding site" evidence="11">
    <location>
        <position position="282"/>
    </location>
    <ligand>
        <name>Mg(2+)</name>
        <dbReference type="ChEBI" id="CHEBI:18420"/>
    </ligand>
</feature>
<feature type="binding site" evidence="11">
    <location>
        <position position="163"/>
    </location>
    <ligand>
        <name>Mg(2+)</name>
        <dbReference type="ChEBI" id="CHEBI:18420"/>
    </ligand>
</feature>
<dbReference type="Pfam" id="PF02424">
    <property type="entry name" value="ApbE"/>
    <property type="match status" value="1"/>
</dbReference>
<comment type="similarity">
    <text evidence="10">Belongs to the ApbE family.</text>
</comment>
<dbReference type="RefSeq" id="WP_168622102.1">
    <property type="nucleotide sequence ID" value="NZ_JAAZQQ010000001.1"/>
</dbReference>
<keyword evidence="6 10" id="KW-0274">FAD</keyword>
<keyword evidence="12" id="KW-0732">Signal</keyword>
<evidence type="ECO:0000256" key="3">
    <source>
        <dbReference type="ARBA" id="ARBA00022630"/>
    </source>
</evidence>
<dbReference type="PIRSF" id="PIRSF006268">
    <property type="entry name" value="ApbE"/>
    <property type="match status" value="1"/>
</dbReference>
<evidence type="ECO:0000256" key="6">
    <source>
        <dbReference type="ARBA" id="ARBA00022827"/>
    </source>
</evidence>
<keyword evidence="3 10" id="KW-0285">Flavoprotein</keyword>
<comment type="cofactor">
    <cofactor evidence="11">
        <name>Mg(2+)</name>
        <dbReference type="ChEBI" id="CHEBI:18420"/>
    </cofactor>
    <cofactor evidence="11">
        <name>Mn(2+)</name>
        <dbReference type="ChEBI" id="CHEBI:29035"/>
    </cofactor>
    <text evidence="11">Magnesium. Can also use manganese.</text>
</comment>
<dbReference type="EC" id="2.7.1.180" evidence="1 10"/>
<dbReference type="InterPro" id="IPR003374">
    <property type="entry name" value="ApbE-like_sf"/>
</dbReference>
<dbReference type="PANTHER" id="PTHR30040">
    <property type="entry name" value="THIAMINE BIOSYNTHESIS LIPOPROTEIN APBE"/>
    <property type="match status" value="1"/>
</dbReference>
<accession>A0A7X6JXU7</accession>
<comment type="caution">
    <text evidence="13">The sequence shown here is derived from an EMBL/GenBank/DDBJ whole genome shotgun (WGS) entry which is preliminary data.</text>
</comment>
<name>A0A7X6JXU7_9RHOB</name>
<feature type="signal peptide" evidence="12">
    <location>
        <begin position="1"/>
        <end position="27"/>
    </location>
</feature>
<evidence type="ECO:0000256" key="1">
    <source>
        <dbReference type="ARBA" id="ARBA00011955"/>
    </source>
</evidence>
<evidence type="ECO:0000256" key="10">
    <source>
        <dbReference type="PIRNR" id="PIRNR006268"/>
    </source>
</evidence>
<evidence type="ECO:0000256" key="7">
    <source>
        <dbReference type="ARBA" id="ARBA00022842"/>
    </source>
</evidence>
<dbReference type="GO" id="GO:0046872">
    <property type="term" value="F:metal ion binding"/>
    <property type="evidence" value="ECO:0007669"/>
    <property type="project" value="UniProtKB-UniRule"/>
</dbReference>
<evidence type="ECO:0000256" key="2">
    <source>
        <dbReference type="ARBA" id="ARBA00016337"/>
    </source>
</evidence>
<protein>
    <recommendedName>
        <fullName evidence="2 10">FAD:protein FMN transferase</fullName>
        <ecNumber evidence="1 10">2.7.1.180</ecNumber>
    </recommendedName>
    <alternativeName>
        <fullName evidence="8 10">Flavin transferase</fullName>
    </alternativeName>
</protein>
<evidence type="ECO:0000313" key="14">
    <source>
        <dbReference type="Proteomes" id="UP000526408"/>
    </source>
</evidence>
<evidence type="ECO:0000313" key="13">
    <source>
        <dbReference type="EMBL" id="NKX43754.1"/>
    </source>
</evidence>
<reference evidence="13 14" key="1">
    <citation type="submission" date="2020-04" db="EMBL/GenBank/DDBJ databases">
        <authorList>
            <person name="Yoon J."/>
        </authorList>
    </citation>
    <scope>NUCLEOTIDE SEQUENCE [LARGE SCALE GENOMIC DNA]</scope>
    <source>
        <strain evidence="13 14">KMU-115</strain>
    </source>
</reference>
<comment type="catalytic activity">
    <reaction evidence="9 10">
        <text>L-threonyl-[protein] + FAD = FMN-L-threonyl-[protein] + AMP + H(+)</text>
        <dbReference type="Rhea" id="RHEA:36847"/>
        <dbReference type="Rhea" id="RHEA-COMP:11060"/>
        <dbReference type="Rhea" id="RHEA-COMP:11061"/>
        <dbReference type="ChEBI" id="CHEBI:15378"/>
        <dbReference type="ChEBI" id="CHEBI:30013"/>
        <dbReference type="ChEBI" id="CHEBI:57692"/>
        <dbReference type="ChEBI" id="CHEBI:74257"/>
        <dbReference type="ChEBI" id="CHEBI:456215"/>
        <dbReference type="EC" id="2.7.1.180"/>
    </reaction>
</comment>
<evidence type="ECO:0000256" key="8">
    <source>
        <dbReference type="ARBA" id="ARBA00031306"/>
    </source>
</evidence>
<dbReference type="EMBL" id="JAAZQQ010000001">
    <property type="protein sequence ID" value="NKX43754.1"/>
    <property type="molecule type" value="Genomic_DNA"/>
</dbReference>
<dbReference type="Gene3D" id="3.10.520.10">
    <property type="entry name" value="ApbE-like domains"/>
    <property type="match status" value="1"/>
</dbReference>